<keyword evidence="2 6" id="KW-0812">Transmembrane</keyword>
<feature type="transmembrane region" description="Helical" evidence="6">
    <location>
        <begin position="27"/>
        <end position="46"/>
    </location>
</feature>
<evidence type="ECO:0000313" key="10">
    <source>
        <dbReference type="Proteomes" id="UP000837803"/>
    </source>
</evidence>
<protein>
    <recommendedName>
        <fullName evidence="11">HlyD family efflux transporter periplasmic adaptor subunit</fullName>
    </recommendedName>
</protein>
<dbReference type="Pfam" id="PF25917">
    <property type="entry name" value="BSH_RND"/>
    <property type="match status" value="1"/>
</dbReference>
<evidence type="ECO:0008006" key="11">
    <source>
        <dbReference type="Google" id="ProtNLM"/>
    </source>
</evidence>
<dbReference type="Pfam" id="PF26002">
    <property type="entry name" value="Beta-barrel_AprE"/>
    <property type="match status" value="1"/>
</dbReference>
<dbReference type="Gene3D" id="2.40.50.100">
    <property type="match status" value="1"/>
</dbReference>
<evidence type="ECO:0000256" key="2">
    <source>
        <dbReference type="ARBA" id="ARBA00022692"/>
    </source>
</evidence>
<evidence type="ECO:0000256" key="3">
    <source>
        <dbReference type="ARBA" id="ARBA00022989"/>
    </source>
</evidence>
<dbReference type="InterPro" id="IPR058982">
    <property type="entry name" value="Beta-barrel_AprE"/>
</dbReference>
<comment type="caution">
    <text evidence="9">The sequence shown here is derived from an EMBL/GenBank/DDBJ whole genome shotgun (WGS) entry which is preliminary data.</text>
</comment>
<name>A0ABN8F4R0_9BACT</name>
<evidence type="ECO:0000313" key="9">
    <source>
        <dbReference type="EMBL" id="CAH0999751.1"/>
    </source>
</evidence>
<comment type="subcellular location">
    <subcellularLocation>
        <location evidence="1">Membrane</location>
        <topology evidence="1">Single-pass membrane protein</topology>
    </subcellularLocation>
</comment>
<dbReference type="InterPro" id="IPR050739">
    <property type="entry name" value="MFP"/>
</dbReference>
<keyword evidence="5" id="KW-0175">Coiled coil</keyword>
<evidence type="ECO:0000256" key="1">
    <source>
        <dbReference type="ARBA" id="ARBA00004167"/>
    </source>
</evidence>
<dbReference type="PANTHER" id="PTHR30386:SF26">
    <property type="entry name" value="TRANSPORT PROTEIN COMB"/>
    <property type="match status" value="1"/>
</dbReference>
<sequence>MDPKLFPFPLVNGVEGLHARHRRSGRLIYLTVVFGLLLGATALPFIDVEVNSQSRGILRPTMKLTPVTTPVSGQVTYTNLRENATVTAGDTLLIVSTAELSAEADHLRQQLNERNHLLQDLHHLTASAPDSLTIYPTLTTDVYQRDYRDYRRRSDALHLKLQHATRELDRQTELIRTGAIARMAYEQSAYELTLLQNQQRQLSGQQAHVWTQDLQRIRRERAELRQQLTQLHERARHYVVTAPVDGQLTQTGGLQAGAFASAGQQLAHISPDGELRVEAYVSPSDIGLLREGLPVRLQLDAFNYNQWGLAEATLAEIGKDVTEVDGQAAFLVTCTLHNKVVLQRII</sequence>
<reference evidence="9" key="1">
    <citation type="submission" date="2021-12" db="EMBL/GenBank/DDBJ databases">
        <authorList>
            <person name="Rodrigo-Torres L."/>
            <person name="Arahal R. D."/>
            <person name="Lucena T."/>
        </authorList>
    </citation>
    <scope>NUCLEOTIDE SEQUENCE</scope>
    <source>
        <strain evidence="9">CECT 8419</strain>
    </source>
</reference>
<evidence type="ECO:0000259" key="7">
    <source>
        <dbReference type="Pfam" id="PF25917"/>
    </source>
</evidence>
<feature type="domain" description="AprE-like beta-barrel" evidence="8">
    <location>
        <begin position="275"/>
        <end position="338"/>
    </location>
</feature>
<feature type="domain" description="Multidrug resistance protein MdtA-like barrel-sandwich hybrid" evidence="7">
    <location>
        <begin position="67"/>
        <end position="268"/>
    </location>
</feature>
<evidence type="ECO:0000259" key="8">
    <source>
        <dbReference type="Pfam" id="PF26002"/>
    </source>
</evidence>
<dbReference type="EMBL" id="CAKLPZ010000001">
    <property type="protein sequence ID" value="CAH0999751.1"/>
    <property type="molecule type" value="Genomic_DNA"/>
</dbReference>
<dbReference type="PANTHER" id="PTHR30386">
    <property type="entry name" value="MEMBRANE FUSION SUBUNIT OF EMRAB-TOLC MULTIDRUG EFFLUX PUMP"/>
    <property type="match status" value="1"/>
</dbReference>
<dbReference type="RefSeq" id="WP_238749966.1">
    <property type="nucleotide sequence ID" value="NZ_CAKLPZ010000001.1"/>
</dbReference>
<keyword evidence="10" id="KW-1185">Reference proteome</keyword>
<evidence type="ECO:0000256" key="4">
    <source>
        <dbReference type="ARBA" id="ARBA00023136"/>
    </source>
</evidence>
<organism evidence="9 10">
    <name type="scientific">Neolewinella maritima</name>
    <dbReference type="NCBI Taxonomy" id="1383882"/>
    <lineage>
        <taxon>Bacteria</taxon>
        <taxon>Pseudomonadati</taxon>
        <taxon>Bacteroidota</taxon>
        <taxon>Saprospiria</taxon>
        <taxon>Saprospirales</taxon>
        <taxon>Lewinellaceae</taxon>
        <taxon>Neolewinella</taxon>
    </lineage>
</organism>
<proteinExistence type="predicted"/>
<dbReference type="Gene3D" id="1.10.287.470">
    <property type="entry name" value="Helix hairpin bin"/>
    <property type="match status" value="1"/>
</dbReference>
<accession>A0ABN8F4R0</accession>
<keyword evidence="3 6" id="KW-1133">Transmembrane helix</keyword>
<keyword evidence="4 6" id="KW-0472">Membrane</keyword>
<gene>
    <name evidence="9" type="ORF">LEM8419_01051</name>
</gene>
<evidence type="ECO:0000256" key="5">
    <source>
        <dbReference type="SAM" id="Coils"/>
    </source>
</evidence>
<feature type="coiled-coil region" evidence="5">
    <location>
        <begin position="207"/>
        <end position="234"/>
    </location>
</feature>
<dbReference type="Proteomes" id="UP000837803">
    <property type="component" value="Unassembled WGS sequence"/>
</dbReference>
<dbReference type="Gene3D" id="2.40.30.170">
    <property type="match status" value="1"/>
</dbReference>
<dbReference type="InterPro" id="IPR058625">
    <property type="entry name" value="MdtA-like_BSH"/>
</dbReference>
<evidence type="ECO:0000256" key="6">
    <source>
        <dbReference type="SAM" id="Phobius"/>
    </source>
</evidence>